<evidence type="ECO:0000313" key="3">
    <source>
        <dbReference type="Proteomes" id="UP001073227"/>
    </source>
</evidence>
<dbReference type="Pfam" id="PF05119">
    <property type="entry name" value="Terminase_4"/>
    <property type="match status" value="1"/>
</dbReference>
<reference evidence="2" key="1">
    <citation type="submission" date="2022-10" db="EMBL/GenBank/DDBJ databases">
        <title>Hoeflea sp. G2-23, isolated from marine algae.</title>
        <authorList>
            <person name="Kristyanto S."/>
            <person name="Kim J.M."/>
            <person name="Jeon C.O."/>
        </authorList>
    </citation>
    <scope>NUCLEOTIDE SEQUENCE</scope>
    <source>
        <strain evidence="2">G2-23</strain>
    </source>
</reference>
<proteinExistence type="predicted"/>
<evidence type="ECO:0000256" key="1">
    <source>
        <dbReference type="SAM" id="MobiDB-lite"/>
    </source>
</evidence>
<dbReference type="Proteomes" id="UP001073227">
    <property type="component" value="Unassembled WGS sequence"/>
</dbReference>
<dbReference type="InterPro" id="IPR006448">
    <property type="entry name" value="Phage_term_ssu_P27"/>
</dbReference>
<gene>
    <name evidence="2" type="ORF">OEG84_03560</name>
</gene>
<keyword evidence="3" id="KW-1185">Reference proteome</keyword>
<sequence>MRGRKPKPTRLKLIEGNPGRRPVNGREPRPPSEKPTCPAHLSPTAKAEWKRLAEVLNRIGLLTQIDRTVFAAYCQSYGRWVEAEKKLTETPSILKTPAGYIQVSPWLTISNKQLELMAKFMTELGLTPSARSRLAVQIPTGPKPWEIDPADEFFT</sequence>
<name>A0ABT3Z4Y8_9HYPH</name>
<dbReference type="RefSeq" id="WP_267652456.1">
    <property type="nucleotide sequence ID" value="NZ_JAOVZR010000001.1"/>
</dbReference>
<protein>
    <submittedName>
        <fullName evidence="2">Phage terminase small subunit P27 family</fullName>
    </submittedName>
</protein>
<feature type="compositionally biased region" description="Basic residues" evidence="1">
    <location>
        <begin position="1"/>
        <end position="10"/>
    </location>
</feature>
<dbReference type="EMBL" id="JAOVZR010000001">
    <property type="protein sequence ID" value="MCY0146815.1"/>
    <property type="molecule type" value="Genomic_DNA"/>
</dbReference>
<organism evidence="2 3">
    <name type="scientific">Hoeflea algicola</name>
    <dbReference type="NCBI Taxonomy" id="2983763"/>
    <lineage>
        <taxon>Bacteria</taxon>
        <taxon>Pseudomonadati</taxon>
        <taxon>Pseudomonadota</taxon>
        <taxon>Alphaproteobacteria</taxon>
        <taxon>Hyphomicrobiales</taxon>
        <taxon>Rhizobiaceae</taxon>
        <taxon>Hoeflea</taxon>
    </lineage>
</organism>
<dbReference type="NCBIfam" id="TIGR01558">
    <property type="entry name" value="sm_term_P27"/>
    <property type="match status" value="1"/>
</dbReference>
<feature type="region of interest" description="Disordered" evidence="1">
    <location>
        <begin position="1"/>
        <end position="42"/>
    </location>
</feature>
<comment type="caution">
    <text evidence="2">The sequence shown here is derived from an EMBL/GenBank/DDBJ whole genome shotgun (WGS) entry which is preliminary data.</text>
</comment>
<accession>A0ABT3Z4Y8</accession>
<evidence type="ECO:0000313" key="2">
    <source>
        <dbReference type="EMBL" id="MCY0146815.1"/>
    </source>
</evidence>